<dbReference type="InterPro" id="IPR000109">
    <property type="entry name" value="POT_fam"/>
</dbReference>
<dbReference type="InterPro" id="IPR036259">
    <property type="entry name" value="MFS_trans_sf"/>
</dbReference>
<dbReference type="Proteomes" id="UP001212152">
    <property type="component" value="Unassembled WGS sequence"/>
</dbReference>
<evidence type="ECO:0000256" key="3">
    <source>
        <dbReference type="ARBA" id="ARBA00022692"/>
    </source>
</evidence>
<organism evidence="9 10">
    <name type="scientific">Geranomyces variabilis</name>
    <dbReference type="NCBI Taxonomy" id="109894"/>
    <lineage>
        <taxon>Eukaryota</taxon>
        <taxon>Fungi</taxon>
        <taxon>Fungi incertae sedis</taxon>
        <taxon>Chytridiomycota</taxon>
        <taxon>Chytridiomycota incertae sedis</taxon>
        <taxon>Chytridiomycetes</taxon>
        <taxon>Spizellomycetales</taxon>
        <taxon>Powellomycetaceae</taxon>
        <taxon>Geranomyces</taxon>
    </lineage>
</organism>
<feature type="transmembrane region" description="Helical" evidence="8">
    <location>
        <begin position="250"/>
        <end position="268"/>
    </location>
</feature>
<evidence type="ECO:0000256" key="7">
    <source>
        <dbReference type="SAM" id="MobiDB-lite"/>
    </source>
</evidence>
<dbReference type="PROSITE" id="PS01022">
    <property type="entry name" value="PTR2_1"/>
    <property type="match status" value="1"/>
</dbReference>
<sequence length="644" mass="71861">MAAGHQAEEKGLEDLAKANELTREDTEEELSPAERELLRLEKVSVNQPPPTMPRSFLPKVGRTSQNDSETALHLVELYLKEINANLDRELAAKGDAMLWPTACWFIVPNEFGERFAYYGVKGLFAKYLTGNVGFNSTQSTIWTSNFTSIAYFSPLLGAALSDGYLGKYHTIVGLSAVYAIGMALLAILSVPGLVPYADGFASADDGGFQYVQFWTWCLPIVLIGLGTGGIKPCVSSHGGDQYLPHQYKGLDFFFSIFYVAINLGSLISGYVMPEIKNNVQCFGRFCYFYPYLICAIVFTISALVFASGYKKYRIVPPRREFLPGKAVKTVSIAASRFFKADRATRAATGGWLNFAAPVVGAEFVEETLLIGRVLMMVLPVAFFWMVYDQGQNEWQFQLDMMKSPGIPVESFGNMNTIFIIIMVPTLTVFYRWLERKNIRFTILQRMGTGFFIMFLSYLLSGVMQKIVIDNYDHVNDKECNNCISGWWQTPQWFLLSLGEAMLSPEGLKLVYMNSGKQFRSQSASLWLAMSGFGDLIITAVSKALEDNATFNDTVSPQATHNPDHSVSLSSKYWLFAGLCVAANLWFVLWAKFVFQYKDTVGSMTTVPRKGEREAQAAAYAKAKEAVAEQGVRTIHYNDMKGGEL</sequence>
<proteinExistence type="inferred from homology"/>
<dbReference type="AlphaFoldDB" id="A0AAD5XLD1"/>
<evidence type="ECO:0000256" key="5">
    <source>
        <dbReference type="ARBA" id="ARBA00023136"/>
    </source>
</evidence>
<dbReference type="GO" id="GO:0016020">
    <property type="term" value="C:membrane"/>
    <property type="evidence" value="ECO:0007669"/>
    <property type="project" value="UniProtKB-SubCell"/>
</dbReference>
<keyword evidence="10" id="KW-1185">Reference proteome</keyword>
<name>A0AAD5XLD1_9FUNG</name>
<dbReference type="GO" id="GO:0006857">
    <property type="term" value="P:oligopeptide transport"/>
    <property type="evidence" value="ECO:0007669"/>
    <property type="project" value="InterPro"/>
</dbReference>
<evidence type="ECO:0000256" key="6">
    <source>
        <dbReference type="RuleBase" id="RU003755"/>
    </source>
</evidence>
<keyword evidence="6" id="KW-0813">Transport</keyword>
<evidence type="ECO:0000313" key="9">
    <source>
        <dbReference type="EMBL" id="KAJ3176481.1"/>
    </source>
</evidence>
<feature type="transmembrane region" description="Helical" evidence="8">
    <location>
        <begin position="213"/>
        <end position="230"/>
    </location>
</feature>
<dbReference type="EMBL" id="JADGJQ010000040">
    <property type="protein sequence ID" value="KAJ3176481.1"/>
    <property type="molecule type" value="Genomic_DNA"/>
</dbReference>
<dbReference type="PANTHER" id="PTHR11654">
    <property type="entry name" value="OLIGOPEPTIDE TRANSPORTER-RELATED"/>
    <property type="match status" value="1"/>
</dbReference>
<comment type="caution">
    <text evidence="9">The sequence shown here is derived from an EMBL/GenBank/DDBJ whole genome shotgun (WGS) entry which is preliminary data.</text>
</comment>
<dbReference type="GO" id="GO:0022857">
    <property type="term" value="F:transmembrane transporter activity"/>
    <property type="evidence" value="ECO:0007669"/>
    <property type="project" value="InterPro"/>
</dbReference>
<feature type="compositionally biased region" description="Basic and acidic residues" evidence="7">
    <location>
        <begin position="1"/>
        <end position="24"/>
    </location>
</feature>
<dbReference type="InterPro" id="IPR018456">
    <property type="entry name" value="PTR2_symporter_CS"/>
</dbReference>
<evidence type="ECO:0000256" key="8">
    <source>
        <dbReference type="SAM" id="Phobius"/>
    </source>
</evidence>
<feature type="region of interest" description="Disordered" evidence="7">
    <location>
        <begin position="1"/>
        <end position="33"/>
    </location>
</feature>
<gene>
    <name evidence="9" type="ORF">HDU87_005175</name>
</gene>
<dbReference type="Gene3D" id="1.20.1250.20">
    <property type="entry name" value="MFS general substrate transporter like domains"/>
    <property type="match status" value="1"/>
</dbReference>
<reference evidence="9" key="1">
    <citation type="submission" date="2020-05" db="EMBL/GenBank/DDBJ databases">
        <title>Phylogenomic resolution of chytrid fungi.</title>
        <authorList>
            <person name="Stajich J.E."/>
            <person name="Amses K."/>
            <person name="Simmons R."/>
            <person name="Seto K."/>
            <person name="Myers J."/>
            <person name="Bonds A."/>
            <person name="Quandt C.A."/>
            <person name="Barry K."/>
            <person name="Liu P."/>
            <person name="Grigoriev I."/>
            <person name="Longcore J.E."/>
            <person name="James T.Y."/>
        </authorList>
    </citation>
    <scope>NUCLEOTIDE SEQUENCE</scope>
    <source>
        <strain evidence="9">JEL0379</strain>
    </source>
</reference>
<keyword evidence="4 8" id="KW-1133">Transmembrane helix</keyword>
<evidence type="ECO:0000256" key="1">
    <source>
        <dbReference type="ARBA" id="ARBA00004141"/>
    </source>
</evidence>
<keyword evidence="3 6" id="KW-0812">Transmembrane</keyword>
<feature type="transmembrane region" description="Helical" evidence="8">
    <location>
        <begin position="442"/>
        <end position="463"/>
    </location>
</feature>
<dbReference type="SUPFAM" id="SSF103473">
    <property type="entry name" value="MFS general substrate transporter"/>
    <property type="match status" value="1"/>
</dbReference>
<feature type="transmembrane region" description="Helical" evidence="8">
    <location>
        <begin position="410"/>
        <end position="430"/>
    </location>
</feature>
<feature type="transmembrane region" description="Helical" evidence="8">
    <location>
        <begin position="171"/>
        <end position="193"/>
    </location>
</feature>
<evidence type="ECO:0000256" key="2">
    <source>
        <dbReference type="ARBA" id="ARBA00005982"/>
    </source>
</evidence>
<comment type="subcellular location">
    <subcellularLocation>
        <location evidence="1 6">Membrane</location>
        <topology evidence="1 6">Multi-pass membrane protein</topology>
    </subcellularLocation>
</comment>
<feature type="transmembrane region" description="Helical" evidence="8">
    <location>
        <begin position="369"/>
        <end position="387"/>
    </location>
</feature>
<accession>A0AAD5XLD1</accession>
<protein>
    <submittedName>
        <fullName evidence="9">Uncharacterized protein</fullName>
    </submittedName>
</protein>
<dbReference type="Pfam" id="PF00854">
    <property type="entry name" value="PTR2"/>
    <property type="match status" value="1"/>
</dbReference>
<dbReference type="PROSITE" id="PS01023">
    <property type="entry name" value="PTR2_2"/>
    <property type="match status" value="1"/>
</dbReference>
<comment type="similarity">
    <text evidence="2 6">Belongs to the major facilitator superfamily. Proton-dependent oligopeptide transporter (POT/PTR) (TC 2.A.17) family.</text>
</comment>
<evidence type="ECO:0000256" key="4">
    <source>
        <dbReference type="ARBA" id="ARBA00022989"/>
    </source>
</evidence>
<keyword evidence="5 8" id="KW-0472">Membrane</keyword>
<feature type="transmembrane region" description="Helical" evidence="8">
    <location>
        <begin position="572"/>
        <end position="594"/>
    </location>
</feature>
<feature type="transmembrane region" description="Helical" evidence="8">
    <location>
        <begin position="288"/>
        <end position="309"/>
    </location>
</feature>
<evidence type="ECO:0000313" key="10">
    <source>
        <dbReference type="Proteomes" id="UP001212152"/>
    </source>
</evidence>